<keyword evidence="5" id="KW-1185">Reference proteome</keyword>
<dbReference type="Pfam" id="PF20153">
    <property type="entry name" value="DUF6535"/>
    <property type="match status" value="1"/>
</dbReference>
<evidence type="ECO:0000256" key="2">
    <source>
        <dbReference type="SAM" id="Phobius"/>
    </source>
</evidence>
<gene>
    <name evidence="4" type="ORF">K443DRAFT_5912</name>
</gene>
<dbReference type="EMBL" id="KN838588">
    <property type="protein sequence ID" value="KIK02786.1"/>
    <property type="molecule type" value="Genomic_DNA"/>
</dbReference>
<feature type="transmembrane region" description="Helical" evidence="2">
    <location>
        <begin position="277"/>
        <end position="295"/>
    </location>
</feature>
<feature type="transmembrane region" description="Helical" evidence="2">
    <location>
        <begin position="36"/>
        <end position="56"/>
    </location>
</feature>
<feature type="transmembrane region" description="Helical" evidence="2">
    <location>
        <begin position="357"/>
        <end position="377"/>
    </location>
</feature>
<feature type="transmembrane region" description="Helical" evidence="2">
    <location>
        <begin position="204"/>
        <end position="229"/>
    </location>
</feature>
<evidence type="ECO:0000313" key="4">
    <source>
        <dbReference type="EMBL" id="KIK02786.1"/>
    </source>
</evidence>
<dbReference type="AlphaFoldDB" id="A0A0C9XD11"/>
<keyword evidence="2" id="KW-0472">Membrane</keyword>
<reference evidence="4 5" key="1">
    <citation type="submission" date="2014-04" db="EMBL/GenBank/DDBJ databases">
        <authorList>
            <consortium name="DOE Joint Genome Institute"/>
            <person name="Kuo A."/>
            <person name="Kohler A."/>
            <person name="Nagy L.G."/>
            <person name="Floudas D."/>
            <person name="Copeland A."/>
            <person name="Barry K.W."/>
            <person name="Cichocki N."/>
            <person name="Veneault-Fourrey C."/>
            <person name="LaButti K."/>
            <person name="Lindquist E.A."/>
            <person name="Lipzen A."/>
            <person name="Lundell T."/>
            <person name="Morin E."/>
            <person name="Murat C."/>
            <person name="Sun H."/>
            <person name="Tunlid A."/>
            <person name="Henrissat B."/>
            <person name="Grigoriev I.V."/>
            <person name="Hibbett D.S."/>
            <person name="Martin F."/>
            <person name="Nordberg H.P."/>
            <person name="Cantor M.N."/>
            <person name="Hua S.X."/>
        </authorList>
    </citation>
    <scope>NUCLEOTIDE SEQUENCE [LARGE SCALE GENOMIC DNA]</scope>
    <source>
        <strain evidence="4 5">LaAM-08-1</strain>
    </source>
</reference>
<keyword evidence="2" id="KW-0812">Transmembrane</keyword>
<name>A0A0C9XD11_9AGAR</name>
<keyword evidence="2" id="KW-1133">Transmembrane helix</keyword>
<feature type="region of interest" description="Disordered" evidence="1">
    <location>
        <begin position="423"/>
        <end position="453"/>
    </location>
</feature>
<feature type="transmembrane region" description="Helical" evidence="2">
    <location>
        <begin position="167"/>
        <end position="192"/>
    </location>
</feature>
<feature type="transmembrane region" description="Helical" evidence="2">
    <location>
        <begin position="301"/>
        <end position="318"/>
    </location>
</feature>
<reference evidence="5" key="2">
    <citation type="submission" date="2015-01" db="EMBL/GenBank/DDBJ databases">
        <title>Evolutionary Origins and Diversification of the Mycorrhizal Mutualists.</title>
        <authorList>
            <consortium name="DOE Joint Genome Institute"/>
            <consortium name="Mycorrhizal Genomics Consortium"/>
            <person name="Kohler A."/>
            <person name="Kuo A."/>
            <person name="Nagy L.G."/>
            <person name="Floudas D."/>
            <person name="Copeland A."/>
            <person name="Barry K.W."/>
            <person name="Cichocki N."/>
            <person name="Veneault-Fourrey C."/>
            <person name="LaButti K."/>
            <person name="Lindquist E.A."/>
            <person name="Lipzen A."/>
            <person name="Lundell T."/>
            <person name="Morin E."/>
            <person name="Murat C."/>
            <person name="Riley R."/>
            <person name="Ohm R."/>
            <person name="Sun H."/>
            <person name="Tunlid A."/>
            <person name="Henrissat B."/>
            <person name="Grigoriev I.V."/>
            <person name="Hibbett D.S."/>
            <person name="Martin F."/>
        </authorList>
    </citation>
    <scope>NUCLEOTIDE SEQUENCE [LARGE SCALE GENOMIC DNA]</scope>
    <source>
        <strain evidence="5">LaAM-08-1</strain>
    </source>
</reference>
<accession>A0A0C9XD11</accession>
<sequence>MSSVNGPVPVNDPLWDIYVKKATPFDERIIEDWNKIVDVTLVFVGLIMAVLTSFVIDTSQRFQPNPADITNQLLIGIYDQLVAQASNTSSSLTRIDTVAIFKLDTGDYNHAFLCNALLYSSLGLCTVAAALALAAKLWVISYGERASSGGTPYERAKKRQEAYSGVLVWKMGAAIQSLPLILLIALVVFVFFVHISTWSMEKTIGYGVGTLLTLSILALGVTSLAAAFIPACPYNSTFSAIIKGTFDRIHKLSTYCIHKLSTDASCGRHIGRWGRRIIIIISWFASGSLIAWATIKFTSAYYSLVFIPIAITFEYAMKKRVNHNPQKHRLPRLTLSVFILIGGTLAAAGYFRNPRKYLIFVGLYVGGMSVLFVYGWMAGRMSKSLEPTAEIEAIIWLLSLETPPDSEIPDLFEKLKTCRIISDPSDCDSEPKSPESYKPQGPESYKPKKSPESYKPKMLESLMPLLSSLIVSDRSDIELEPYVSFLAYLADFENKQGSWWRVWEDAMSHPRLEKPLLPRLEELAKHQSPVGEGARNVLYSFRSKGHKKRQISGDSDTPSMMTFVGSAHSYEEMELHPRRKGGYYSVDA</sequence>
<dbReference type="Proteomes" id="UP000054477">
    <property type="component" value="Unassembled WGS sequence"/>
</dbReference>
<evidence type="ECO:0000313" key="5">
    <source>
        <dbReference type="Proteomes" id="UP000054477"/>
    </source>
</evidence>
<proteinExistence type="predicted"/>
<evidence type="ECO:0000256" key="1">
    <source>
        <dbReference type="SAM" id="MobiDB-lite"/>
    </source>
</evidence>
<dbReference type="OrthoDB" id="3221808at2759"/>
<evidence type="ECO:0000259" key="3">
    <source>
        <dbReference type="Pfam" id="PF20153"/>
    </source>
</evidence>
<feature type="transmembrane region" description="Helical" evidence="2">
    <location>
        <begin position="330"/>
        <end position="351"/>
    </location>
</feature>
<feature type="transmembrane region" description="Helical" evidence="2">
    <location>
        <begin position="116"/>
        <end position="139"/>
    </location>
</feature>
<organism evidence="4 5">
    <name type="scientific">Laccaria amethystina LaAM-08-1</name>
    <dbReference type="NCBI Taxonomy" id="1095629"/>
    <lineage>
        <taxon>Eukaryota</taxon>
        <taxon>Fungi</taxon>
        <taxon>Dikarya</taxon>
        <taxon>Basidiomycota</taxon>
        <taxon>Agaricomycotina</taxon>
        <taxon>Agaricomycetes</taxon>
        <taxon>Agaricomycetidae</taxon>
        <taxon>Agaricales</taxon>
        <taxon>Agaricineae</taxon>
        <taxon>Hydnangiaceae</taxon>
        <taxon>Laccaria</taxon>
    </lineage>
</organism>
<dbReference type="HOGENOM" id="CLU_036214_0_0_1"/>
<feature type="domain" description="DUF6535" evidence="3">
    <location>
        <begin position="15"/>
        <end position="199"/>
    </location>
</feature>
<dbReference type="InterPro" id="IPR045338">
    <property type="entry name" value="DUF6535"/>
</dbReference>
<protein>
    <recommendedName>
        <fullName evidence="3">DUF6535 domain-containing protein</fullName>
    </recommendedName>
</protein>